<dbReference type="Gene3D" id="3.40.710.10">
    <property type="entry name" value="DD-peptidase/beta-lactamase superfamily"/>
    <property type="match status" value="1"/>
</dbReference>
<gene>
    <name evidence="2" type="ORF">SAMN04488508_10169</name>
</gene>
<feature type="domain" description="Beta-lactamase-related" evidence="1">
    <location>
        <begin position="40"/>
        <end position="352"/>
    </location>
</feature>
<dbReference type="OrthoDB" id="9793489at2"/>
<dbReference type="RefSeq" id="WP_073312414.1">
    <property type="nucleotide sequence ID" value="NZ_FQYP01000001.1"/>
</dbReference>
<dbReference type="STRING" id="570521.SAMN04488508_10169"/>
<dbReference type="PANTHER" id="PTHR46825">
    <property type="entry name" value="D-ALANYL-D-ALANINE-CARBOXYPEPTIDASE/ENDOPEPTIDASE AMPH"/>
    <property type="match status" value="1"/>
</dbReference>
<dbReference type="InterPro" id="IPR012338">
    <property type="entry name" value="Beta-lactam/transpept-like"/>
</dbReference>
<evidence type="ECO:0000259" key="1">
    <source>
        <dbReference type="Pfam" id="PF00144"/>
    </source>
</evidence>
<dbReference type="SUPFAM" id="SSF56601">
    <property type="entry name" value="beta-lactamase/transpeptidase-like"/>
    <property type="match status" value="1"/>
</dbReference>
<dbReference type="InterPro" id="IPR001466">
    <property type="entry name" value="Beta-lactam-related"/>
</dbReference>
<evidence type="ECO:0000313" key="2">
    <source>
        <dbReference type="EMBL" id="SHI31165.1"/>
    </source>
</evidence>
<organism evidence="2 3">
    <name type="scientific">Aquimarina spongiae</name>
    <dbReference type="NCBI Taxonomy" id="570521"/>
    <lineage>
        <taxon>Bacteria</taxon>
        <taxon>Pseudomonadati</taxon>
        <taxon>Bacteroidota</taxon>
        <taxon>Flavobacteriia</taxon>
        <taxon>Flavobacteriales</taxon>
        <taxon>Flavobacteriaceae</taxon>
        <taxon>Aquimarina</taxon>
    </lineage>
</organism>
<keyword evidence="3" id="KW-1185">Reference proteome</keyword>
<dbReference type="PANTHER" id="PTHR46825:SF9">
    <property type="entry name" value="BETA-LACTAMASE-RELATED DOMAIN-CONTAINING PROTEIN"/>
    <property type="match status" value="1"/>
</dbReference>
<dbReference type="Proteomes" id="UP000184432">
    <property type="component" value="Unassembled WGS sequence"/>
</dbReference>
<dbReference type="EMBL" id="FQYP01000001">
    <property type="protein sequence ID" value="SHI31165.1"/>
    <property type="molecule type" value="Genomic_DNA"/>
</dbReference>
<proteinExistence type="predicted"/>
<protein>
    <submittedName>
        <fullName evidence="2">CubicO group peptidase, beta-lactamase class C family</fullName>
    </submittedName>
</protein>
<dbReference type="Pfam" id="PF00144">
    <property type="entry name" value="Beta-lactamase"/>
    <property type="match status" value="1"/>
</dbReference>
<accession>A0A1M6A426</accession>
<dbReference type="AlphaFoldDB" id="A0A1M6A426"/>
<evidence type="ECO:0000313" key="3">
    <source>
        <dbReference type="Proteomes" id="UP000184432"/>
    </source>
</evidence>
<name>A0A1M6A426_9FLAO</name>
<dbReference type="InterPro" id="IPR050491">
    <property type="entry name" value="AmpC-like"/>
</dbReference>
<sequence length="569" mass="65297">MKGLQSLLQLGILCLTCMFYGQENYTHTLTTSQEKQIDSLFVDYGDPNKPGVIMAILHNNQLVYQKSFGSAAITPNTPITKETKFQLAVMAKHFTAYAILLLEQQQKLSVDDPLYTYVPELANLPSSIRLKDLLRNSDGLHDYNALKRIAGKSNDVGMSNADIIKVLKNVTSYNFEAGKDYEYTDTGMILLTEVIKKVTGVKFSEFMRKEVFEPAGMMNTLFVDTKNTVPINVAIPYVNRNDQYVRGKILDHVYGVSNFFSTIEDLVKWEQRILNAKGQENGRLLIKLNELVALDTGRRFRTSLGNLTYGQQFEHKERGLSSTYHTGSYSGYASSMFRFPDQNYAAIVLSNNGLEYNGYFGVLAAHILLEDQFTEPTSIDINTLDIKPITSQELQKYAGNYWDQKGGFYRKLEVKNDTLHYVRTNGYVSPLVHLGNHKFQMVLDWDDKIFITFSTDYKTFDFVNGEAEPIRFERFVWNEITEDKAKAYVGTYYCEDLQIGYDIAFQNNQLIMKSIHNEDVVLTPIMKELFHGDQWYMRSITFKRNPKNSVLGYYTSMSDLNGVWFKRIE</sequence>
<reference evidence="3" key="1">
    <citation type="submission" date="2016-11" db="EMBL/GenBank/DDBJ databases">
        <authorList>
            <person name="Varghese N."/>
            <person name="Submissions S."/>
        </authorList>
    </citation>
    <scope>NUCLEOTIDE SEQUENCE [LARGE SCALE GENOMIC DNA]</scope>
    <source>
        <strain evidence="3">DSM 22623</strain>
    </source>
</reference>